<proteinExistence type="predicted"/>
<protein>
    <submittedName>
        <fullName evidence="2">Uncharacterized protein</fullName>
    </submittedName>
</protein>
<dbReference type="Proteomes" id="UP000777482">
    <property type="component" value="Unassembled WGS sequence"/>
</dbReference>
<feature type="region of interest" description="Disordered" evidence="1">
    <location>
        <begin position="199"/>
        <end position="241"/>
    </location>
</feature>
<sequence>MSAPPGTSPQNAASSVAFPVATVGVAGMTAAKIAHYALLQAGYRAGWLGSLDLVALQVYVRSIHQEVEERHREVALNHRALEREIEAAYQAQQPAASTSAPASAPTRSPAASGDFLPAAPGFCNFTDAHVTHYYQLQDEYRARTISEHNLAALQTYVNVLHTERLRDPVAFEAATTARAPTRAVPDLVASAAAVAPVAANAKAPRSRTAASERAPPPARKRKSESKSATSSTSGRRTPSKASDPALIRLIVRLFDPVDASDMYTLLRFSRISKAWRTPALQRLHATVPIFSPQSSGIGSLFEHYELTRAMRATDLRGKGEKGSNAAPKKKAGWSDSEEENEEGPGNGPARKALDKAAMRLYRTYAKFPSLAALPIELLFYGPFEFKTAGRALRRFLTVCPNIRKLRLNFLHREAQPLLQSIELARVSARNWEMIPALRAFKELKHLSITYGDEGQAVELSDRAGRASRRRSWEYEYSDEGLPDRDVEPTADAEPETYPFQLESLELNSPTEQGLLDRLTEASKTSLTSLCVGIMRTSLDLSAFPNLRKVAIVCGEDTYALVVKTIETMPESVDFLEIRETETFTELAHRGGCCGGFDDEDLDPYYDGDYEADEVEERKHRRAEQVKLAEQNTFAVLLANIPNRIRHLAFTFYLAEVDRTSPRVGKDEQTLLVAALARPDFLPNLVQLEVADPTTDERFEDWETIDHKWVRGRRKPLMAACKKRGIFLGQGRGTGSRS</sequence>
<accession>A0A9P7B4G2</accession>
<evidence type="ECO:0000313" key="2">
    <source>
        <dbReference type="EMBL" id="KAG0659128.1"/>
    </source>
</evidence>
<dbReference type="OrthoDB" id="10442388at2759"/>
<dbReference type="AlphaFoldDB" id="A0A9P7B4G2"/>
<keyword evidence="3" id="KW-1185">Reference proteome</keyword>
<evidence type="ECO:0000313" key="3">
    <source>
        <dbReference type="Proteomes" id="UP000777482"/>
    </source>
</evidence>
<name>A0A9P7B4G2_RHOMI</name>
<comment type="caution">
    <text evidence="2">The sequence shown here is derived from an EMBL/GenBank/DDBJ whole genome shotgun (WGS) entry which is preliminary data.</text>
</comment>
<gene>
    <name evidence="2" type="ORF">C6P46_005299</name>
</gene>
<dbReference type="EMBL" id="PUHQ01000057">
    <property type="protein sequence ID" value="KAG0659128.1"/>
    <property type="molecule type" value="Genomic_DNA"/>
</dbReference>
<evidence type="ECO:0000256" key="1">
    <source>
        <dbReference type="SAM" id="MobiDB-lite"/>
    </source>
</evidence>
<feature type="compositionally biased region" description="Low complexity" evidence="1">
    <location>
        <begin position="226"/>
        <end position="240"/>
    </location>
</feature>
<organism evidence="2 3">
    <name type="scientific">Rhodotorula mucilaginosa</name>
    <name type="common">Yeast</name>
    <name type="synonym">Rhodotorula rubra</name>
    <dbReference type="NCBI Taxonomy" id="5537"/>
    <lineage>
        <taxon>Eukaryota</taxon>
        <taxon>Fungi</taxon>
        <taxon>Dikarya</taxon>
        <taxon>Basidiomycota</taxon>
        <taxon>Pucciniomycotina</taxon>
        <taxon>Microbotryomycetes</taxon>
        <taxon>Sporidiobolales</taxon>
        <taxon>Sporidiobolaceae</taxon>
        <taxon>Rhodotorula</taxon>
    </lineage>
</organism>
<feature type="region of interest" description="Disordered" evidence="1">
    <location>
        <begin position="90"/>
        <end position="111"/>
    </location>
</feature>
<reference evidence="2 3" key="1">
    <citation type="submission" date="2020-11" db="EMBL/GenBank/DDBJ databases">
        <title>Kefir isolates.</title>
        <authorList>
            <person name="Marcisauskas S."/>
            <person name="Kim Y."/>
            <person name="Blasche S."/>
        </authorList>
    </citation>
    <scope>NUCLEOTIDE SEQUENCE [LARGE SCALE GENOMIC DNA]</scope>
    <source>
        <strain evidence="2 3">KR</strain>
    </source>
</reference>
<feature type="region of interest" description="Disordered" evidence="1">
    <location>
        <begin position="315"/>
        <end position="350"/>
    </location>
</feature>